<dbReference type="InterPro" id="IPR000061">
    <property type="entry name" value="Surp"/>
</dbReference>
<dbReference type="EMBL" id="LN483167">
    <property type="protein sequence ID" value="CDZ97348.1"/>
    <property type="molecule type" value="Genomic_DNA"/>
</dbReference>
<dbReference type="GO" id="GO:0071013">
    <property type="term" value="C:catalytic step 2 spliceosome"/>
    <property type="evidence" value="ECO:0007669"/>
    <property type="project" value="TreeGrafter"/>
</dbReference>
<comment type="subcellular location">
    <subcellularLocation>
        <location evidence="1">Nucleus</location>
    </subcellularLocation>
</comment>
<keyword evidence="3" id="KW-0747">Spliceosome</keyword>
<keyword evidence="6" id="KW-0539">Nucleus</keyword>
<protein>
    <submittedName>
        <fullName evidence="10">Splicing factor 3a, subunit 1</fullName>
    </submittedName>
</protein>
<accession>A0A0F7SI04</accession>
<feature type="region of interest" description="Disordered" evidence="7">
    <location>
        <begin position="63"/>
        <end position="85"/>
    </location>
</feature>
<feature type="region of interest" description="Disordered" evidence="7">
    <location>
        <begin position="115"/>
        <end position="144"/>
    </location>
</feature>
<dbReference type="SMART" id="SM00648">
    <property type="entry name" value="SWAP"/>
    <property type="match status" value="2"/>
</dbReference>
<dbReference type="InterPro" id="IPR022030">
    <property type="entry name" value="SF3A1_dom"/>
</dbReference>
<dbReference type="PANTHER" id="PTHR15316">
    <property type="entry name" value="SPLICEOSOME ASSOCIATED PROTEIN 114/SWAP SPLICING FACTOR-RELATED"/>
    <property type="match status" value="1"/>
</dbReference>
<dbReference type="GO" id="GO:0005686">
    <property type="term" value="C:U2 snRNP"/>
    <property type="evidence" value="ECO:0007669"/>
    <property type="project" value="UniProtKB-ARBA"/>
</dbReference>
<organism evidence="10">
    <name type="scientific">Phaffia rhodozyma</name>
    <name type="common">Yeast</name>
    <name type="synonym">Xanthophyllomyces dendrorhous</name>
    <dbReference type="NCBI Taxonomy" id="264483"/>
    <lineage>
        <taxon>Eukaryota</taxon>
        <taxon>Fungi</taxon>
        <taxon>Dikarya</taxon>
        <taxon>Basidiomycota</taxon>
        <taxon>Agaricomycotina</taxon>
        <taxon>Tremellomycetes</taxon>
        <taxon>Cystofilobasidiales</taxon>
        <taxon>Mrakiaceae</taxon>
        <taxon>Phaffia</taxon>
    </lineage>
</organism>
<feature type="region of interest" description="Disordered" evidence="7">
    <location>
        <begin position="471"/>
        <end position="507"/>
    </location>
</feature>
<dbReference type="SUPFAM" id="SSF109905">
    <property type="entry name" value="Surp module (SWAP domain)"/>
    <property type="match status" value="2"/>
</dbReference>
<evidence type="ECO:0000259" key="9">
    <source>
        <dbReference type="PROSITE" id="PS50128"/>
    </source>
</evidence>
<dbReference type="GO" id="GO:0045292">
    <property type="term" value="P:mRNA cis splicing, via spliceosome"/>
    <property type="evidence" value="ECO:0007669"/>
    <property type="project" value="InterPro"/>
</dbReference>
<dbReference type="InterPro" id="IPR035967">
    <property type="entry name" value="SWAP/Surp_sf"/>
</dbReference>
<dbReference type="FunFam" id="1.10.10.790:FF:000002">
    <property type="entry name" value="Splicing factor 3A subunit 1"/>
    <property type="match status" value="1"/>
</dbReference>
<evidence type="ECO:0000256" key="7">
    <source>
        <dbReference type="SAM" id="MobiDB-lite"/>
    </source>
</evidence>
<dbReference type="GO" id="GO:0003723">
    <property type="term" value="F:RNA binding"/>
    <property type="evidence" value="ECO:0007669"/>
    <property type="project" value="InterPro"/>
</dbReference>
<dbReference type="PANTHER" id="PTHR15316:SF1">
    <property type="entry name" value="SPLICING FACTOR 3A SUBUNIT 1"/>
    <property type="match status" value="1"/>
</dbReference>
<evidence type="ECO:0000313" key="10">
    <source>
        <dbReference type="EMBL" id="CDZ97348.1"/>
    </source>
</evidence>
<dbReference type="InterPro" id="IPR029071">
    <property type="entry name" value="Ubiquitin-like_domsf"/>
</dbReference>
<dbReference type="Gene3D" id="1.10.10.790">
    <property type="entry name" value="Surp module"/>
    <property type="match status" value="2"/>
</dbReference>
<feature type="compositionally biased region" description="Basic and acidic residues" evidence="7">
    <location>
        <begin position="72"/>
        <end position="82"/>
    </location>
</feature>
<keyword evidence="5" id="KW-0508">mRNA splicing</keyword>
<feature type="region of interest" description="Disordered" evidence="7">
    <location>
        <begin position="351"/>
        <end position="376"/>
    </location>
</feature>
<evidence type="ECO:0000256" key="5">
    <source>
        <dbReference type="ARBA" id="ARBA00023187"/>
    </source>
</evidence>
<feature type="compositionally biased region" description="Basic and acidic residues" evidence="7">
    <location>
        <begin position="357"/>
        <end position="376"/>
    </location>
</feature>
<dbReference type="PROSITE" id="PS50053">
    <property type="entry name" value="UBIQUITIN_2"/>
    <property type="match status" value="1"/>
</dbReference>
<evidence type="ECO:0000256" key="2">
    <source>
        <dbReference type="ARBA" id="ARBA00022664"/>
    </source>
</evidence>
<name>A0A0F7SI04_PHARH</name>
<feature type="domain" description="Ubiquitin-like" evidence="8">
    <location>
        <begin position="687"/>
        <end position="769"/>
    </location>
</feature>
<feature type="compositionally biased region" description="Low complexity" evidence="7">
    <location>
        <begin position="628"/>
        <end position="643"/>
    </location>
</feature>
<keyword evidence="2" id="KW-0507">mRNA processing</keyword>
<dbReference type="PROSITE" id="PS50128">
    <property type="entry name" value="SURP"/>
    <property type="match status" value="2"/>
</dbReference>
<dbReference type="GO" id="GO:0000381">
    <property type="term" value="P:regulation of alternative mRNA splicing, via spliceosome"/>
    <property type="evidence" value="ECO:0007669"/>
    <property type="project" value="TreeGrafter"/>
</dbReference>
<dbReference type="InterPro" id="IPR045146">
    <property type="entry name" value="SF3A1"/>
</dbReference>
<keyword evidence="4" id="KW-0677">Repeat</keyword>
<reference evidence="10" key="1">
    <citation type="submission" date="2014-08" db="EMBL/GenBank/DDBJ databases">
        <authorList>
            <person name="Sharma Rahul"/>
            <person name="Thines Marco"/>
        </authorList>
    </citation>
    <scope>NUCLEOTIDE SEQUENCE</scope>
</reference>
<dbReference type="SUPFAM" id="SSF54236">
    <property type="entry name" value="Ubiquitin-like"/>
    <property type="match status" value="1"/>
</dbReference>
<feature type="domain" description="SURP motif" evidence="9">
    <location>
        <begin position="53"/>
        <end position="97"/>
    </location>
</feature>
<dbReference type="InterPro" id="IPR000626">
    <property type="entry name" value="Ubiquitin-like_dom"/>
</dbReference>
<dbReference type="Pfam" id="PF01805">
    <property type="entry name" value="Surp"/>
    <property type="match status" value="2"/>
</dbReference>
<evidence type="ECO:0000259" key="8">
    <source>
        <dbReference type="PROSITE" id="PS50053"/>
    </source>
</evidence>
<sequence length="769" mass="84814">MSLVLPAPVNDHQEEILPVSRPEEGTDGNDVNLSESERLKAKLIYPPPEIRVLIDRTSAALHRSANPTQLESKIREGQKSDPKFSFLNSSDPYHTYYQYSLARLREGFAQDGAATAAGTGDGGDIDGTGERKSGAGKEDDLAGRPVEPRNLEFLVERPGMPSVDLDILKLTALFTARRGRSFLSSLSQREGRNYQFDFLRPTHSLYPVFNRMVQQYTRVLVPPLEALEELSLNAETRTGRENALKDSKIRLEWEKWRVDRAKKREDQKEAQRVAFAEIDWQDFVVVETIDFTTADESTELPTPTSIHDLENMTLAQKRMASQVNEVPLTAQEQAQYAQEEAAEEQVEIVQIDEQSEEDRLRKEEEERERERKKDVQRKFVEGQGPIKIRKDYVPKSRQTALAVPTTICSYCGQAIPIDEITEHIRIELLDPKWKERKEALDARKAQAGLLQQGANVSASLRDLASARTDMFGSTEDEQARKVREEQEKLQRREREKMGWDGQSSTKVSTMDKFQQNANFDEQIAAIHKAKGLAIVEDAAGPIGPGPSAFPVFNPAVPPPPITAPVLNPNGAIPPSIYPNYPPPPFNSIGAPTALPPASTPSAAPQGAPPSIHPSRMAVINGGAPHTSTEGATGENTNGAAATGSVRSREDDGTEGPDAKRSKVEKLPDGQLHSEEAWIASHPYPITLQIQLPKIDGKPELDGSLITLPALSLTTTVGILREKIQEATQTTLTLSKMRLDLPNGKVLNNKSSLASLNLTSGDSLTLGVRK</sequence>
<dbReference type="AlphaFoldDB" id="A0A0F7SI04"/>
<feature type="compositionally biased region" description="Basic and acidic residues" evidence="7">
    <location>
        <begin position="477"/>
        <end position="498"/>
    </location>
</feature>
<dbReference type="Pfam" id="PF12230">
    <property type="entry name" value="PRP21_like_P"/>
    <property type="match status" value="1"/>
</dbReference>
<dbReference type="FunFam" id="1.10.10.790:FF:000001">
    <property type="entry name" value="Splicing factor 3a, subunit 1"/>
    <property type="match status" value="1"/>
</dbReference>
<feature type="compositionally biased region" description="Basic and acidic residues" evidence="7">
    <location>
        <begin position="646"/>
        <end position="668"/>
    </location>
</feature>
<feature type="compositionally biased region" description="Basic and acidic residues" evidence="7">
    <location>
        <begin position="128"/>
        <end position="144"/>
    </location>
</feature>
<dbReference type="GO" id="GO:0071004">
    <property type="term" value="C:U2-type prespliceosome"/>
    <property type="evidence" value="ECO:0007669"/>
    <property type="project" value="TreeGrafter"/>
</dbReference>
<feature type="region of interest" description="Disordered" evidence="7">
    <location>
        <begin position="1"/>
        <end position="31"/>
    </location>
</feature>
<evidence type="ECO:0000256" key="6">
    <source>
        <dbReference type="ARBA" id="ARBA00023242"/>
    </source>
</evidence>
<dbReference type="Gene3D" id="3.10.20.90">
    <property type="entry name" value="Phosphatidylinositol 3-kinase Catalytic Subunit, Chain A, domain 1"/>
    <property type="match status" value="1"/>
</dbReference>
<proteinExistence type="predicted"/>
<evidence type="ECO:0000256" key="4">
    <source>
        <dbReference type="ARBA" id="ARBA00022737"/>
    </source>
</evidence>
<evidence type="ECO:0000256" key="3">
    <source>
        <dbReference type="ARBA" id="ARBA00022728"/>
    </source>
</evidence>
<feature type="domain" description="SURP motif" evidence="9">
    <location>
        <begin position="167"/>
        <end position="209"/>
    </location>
</feature>
<feature type="region of interest" description="Disordered" evidence="7">
    <location>
        <begin position="588"/>
        <end position="668"/>
    </location>
</feature>
<evidence type="ECO:0000256" key="1">
    <source>
        <dbReference type="ARBA" id="ARBA00004123"/>
    </source>
</evidence>